<evidence type="ECO:0000313" key="2">
    <source>
        <dbReference type="EMBL" id="MBK5932262.1"/>
    </source>
</evidence>
<feature type="region of interest" description="Disordered" evidence="1">
    <location>
        <begin position="1"/>
        <end position="21"/>
    </location>
</feature>
<dbReference type="EMBL" id="NHSF01000085">
    <property type="protein sequence ID" value="MBK5932262.1"/>
    <property type="molecule type" value="Genomic_DNA"/>
</dbReference>
<organism evidence="2 3">
    <name type="scientific">Halochromatium salexigens</name>
    <name type="common">Chromatium salexigens</name>
    <dbReference type="NCBI Taxonomy" id="49447"/>
    <lineage>
        <taxon>Bacteria</taxon>
        <taxon>Pseudomonadati</taxon>
        <taxon>Pseudomonadota</taxon>
        <taxon>Gammaproteobacteria</taxon>
        <taxon>Chromatiales</taxon>
        <taxon>Chromatiaceae</taxon>
        <taxon>Halochromatium</taxon>
    </lineage>
</organism>
<dbReference type="Proteomes" id="UP001296967">
    <property type="component" value="Unassembled WGS sequence"/>
</dbReference>
<dbReference type="AlphaFoldDB" id="A0AAJ0UIT0"/>
<dbReference type="RefSeq" id="WP_201247104.1">
    <property type="nucleotide sequence ID" value="NZ_NHSF01000085.1"/>
</dbReference>
<proteinExistence type="predicted"/>
<protein>
    <submittedName>
        <fullName evidence="2">Uncharacterized protein</fullName>
    </submittedName>
</protein>
<reference evidence="2" key="1">
    <citation type="submission" date="2017-05" db="EMBL/GenBank/DDBJ databases">
        <authorList>
            <person name="Imhoff J.F."/>
            <person name="Rahn T."/>
            <person name="Kuenzel S."/>
            <person name="Neulinger S.C."/>
        </authorList>
    </citation>
    <scope>NUCLEOTIDE SEQUENCE</scope>
    <source>
        <strain evidence="2">DSM 4395</strain>
    </source>
</reference>
<evidence type="ECO:0000313" key="3">
    <source>
        <dbReference type="Proteomes" id="UP001296967"/>
    </source>
</evidence>
<comment type="caution">
    <text evidence="2">The sequence shown here is derived from an EMBL/GenBank/DDBJ whole genome shotgun (WGS) entry which is preliminary data.</text>
</comment>
<gene>
    <name evidence="2" type="ORF">CCR82_17410</name>
</gene>
<accession>A0AAJ0UIT0</accession>
<name>A0AAJ0UIT0_HALSE</name>
<keyword evidence="3" id="KW-1185">Reference proteome</keyword>
<reference evidence="2" key="2">
    <citation type="journal article" date="2020" name="Microorganisms">
        <title>Osmotic Adaptation and Compatible Solute Biosynthesis of Phototrophic Bacteria as Revealed from Genome Analyses.</title>
        <authorList>
            <person name="Imhoff J.F."/>
            <person name="Rahn T."/>
            <person name="Kunzel S."/>
            <person name="Keller A."/>
            <person name="Neulinger S.C."/>
        </authorList>
    </citation>
    <scope>NUCLEOTIDE SEQUENCE</scope>
    <source>
        <strain evidence="2">DSM 4395</strain>
    </source>
</reference>
<feature type="compositionally biased region" description="Polar residues" evidence="1">
    <location>
        <begin position="1"/>
        <end position="13"/>
    </location>
</feature>
<sequence length="82" mass="8874">MGTETNCQINSEEQGVKPSRAQNPTWLTLPLRTVGLFLITYGLCNAAAAEPDRVDQVTGAATWAMQREGVSLSLTQLLPDQV</sequence>
<evidence type="ECO:0000256" key="1">
    <source>
        <dbReference type="SAM" id="MobiDB-lite"/>
    </source>
</evidence>